<feature type="compositionally biased region" description="Basic and acidic residues" evidence="1">
    <location>
        <begin position="74"/>
        <end position="87"/>
    </location>
</feature>
<organism evidence="2 3">
    <name type="scientific">Austropuccinia psidii MF-1</name>
    <dbReference type="NCBI Taxonomy" id="1389203"/>
    <lineage>
        <taxon>Eukaryota</taxon>
        <taxon>Fungi</taxon>
        <taxon>Dikarya</taxon>
        <taxon>Basidiomycota</taxon>
        <taxon>Pucciniomycotina</taxon>
        <taxon>Pucciniomycetes</taxon>
        <taxon>Pucciniales</taxon>
        <taxon>Sphaerophragmiaceae</taxon>
        <taxon>Austropuccinia</taxon>
    </lineage>
</organism>
<name>A0A9Q3DVA2_9BASI</name>
<comment type="caution">
    <text evidence="2">The sequence shown here is derived from an EMBL/GenBank/DDBJ whole genome shotgun (WGS) entry which is preliminary data.</text>
</comment>
<dbReference type="Proteomes" id="UP000765509">
    <property type="component" value="Unassembled WGS sequence"/>
</dbReference>
<dbReference type="AlphaFoldDB" id="A0A9Q3DVA2"/>
<evidence type="ECO:0000256" key="1">
    <source>
        <dbReference type="SAM" id="MobiDB-lite"/>
    </source>
</evidence>
<sequence length="136" mass="15473">MHSNPEDGPEASYGPNRSPKTFPERVGKVRFYGPGPSQWAQAKKVRIWSMDPLDSQNVGQFWPWGALVTPTDCRTPKRQKDPEDQKTQKRPKRAPIMICSKMAIVMARTQIAQEGPKWLKSSFRPIFKEIGDNPPP</sequence>
<keyword evidence="3" id="KW-1185">Reference proteome</keyword>
<accession>A0A9Q3DVA2</accession>
<proteinExistence type="predicted"/>
<gene>
    <name evidence="2" type="ORF">O181_049674</name>
</gene>
<reference evidence="2" key="1">
    <citation type="submission" date="2021-03" db="EMBL/GenBank/DDBJ databases">
        <title>Draft genome sequence of rust myrtle Austropuccinia psidii MF-1, a brazilian biotype.</title>
        <authorList>
            <person name="Quecine M.C."/>
            <person name="Pachon D.M.R."/>
            <person name="Bonatelli M.L."/>
            <person name="Correr F.H."/>
            <person name="Franceschini L.M."/>
            <person name="Leite T.F."/>
            <person name="Margarido G.R.A."/>
            <person name="Almeida C.A."/>
            <person name="Ferrarezi J.A."/>
            <person name="Labate C.A."/>
        </authorList>
    </citation>
    <scope>NUCLEOTIDE SEQUENCE</scope>
    <source>
        <strain evidence="2">MF-1</strain>
    </source>
</reference>
<evidence type="ECO:0000313" key="2">
    <source>
        <dbReference type="EMBL" id="MBW0509959.1"/>
    </source>
</evidence>
<feature type="region of interest" description="Disordered" evidence="1">
    <location>
        <begin position="1"/>
        <end position="38"/>
    </location>
</feature>
<evidence type="ECO:0000313" key="3">
    <source>
        <dbReference type="Proteomes" id="UP000765509"/>
    </source>
</evidence>
<feature type="region of interest" description="Disordered" evidence="1">
    <location>
        <begin position="68"/>
        <end position="95"/>
    </location>
</feature>
<dbReference type="EMBL" id="AVOT02021252">
    <property type="protein sequence ID" value="MBW0509959.1"/>
    <property type="molecule type" value="Genomic_DNA"/>
</dbReference>
<protein>
    <submittedName>
        <fullName evidence="2">Uncharacterized protein</fullName>
    </submittedName>
</protein>